<dbReference type="VEuPathDB" id="FungiDB:RhiirA1_487391"/>
<proteinExistence type="predicted"/>
<dbReference type="PANTHER" id="PTHR32294:SF5">
    <property type="entry name" value="DNA POLYMERASE III POLC-TYPE"/>
    <property type="match status" value="1"/>
</dbReference>
<dbReference type="AlphaFoldDB" id="A0A2N0QGB0"/>
<dbReference type="GO" id="GO:0008408">
    <property type="term" value="F:3'-5' exonuclease activity"/>
    <property type="evidence" value="ECO:0007669"/>
    <property type="project" value="InterPro"/>
</dbReference>
<evidence type="ECO:0000313" key="3">
    <source>
        <dbReference type="Proteomes" id="UP000232688"/>
    </source>
</evidence>
<dbReference type="InterPro" id="IPR004805">
    <property type="entry name" value="DnaE2/DnaE/PolC"/>
</dbReference>
<dbReference type="InterPro" id="IPR016195">
    <property type="entry name" value="Pol/histidinol_Pase-like"/>
</dbReference>
<dbReference type="SMART" id="SM00481">
    <property type="entry name" value="POLIIIAc"/>
    <property type="match status" value="1"/>
</dbReference>
<reference evidence="2 3" key="1">
    <citation type="submission" date="2017-10" db="EMBL/GenBank/DDBJ databases">
        <title>Extensive intraspecific genome diversity in a model arbuscular mycorrhizal fungus.</title>
        <authorList>
            <person name="Chen E.C.H."/>
            <person name="Morin E."/>
            <person name="Baudet D."/>
            <person name="Noel J."/>
            <person name="Ndikumana S."/>
            <person name="Charron P."/>
            <person name="St-Onge C."/>
            <person name="Giorgi J."/>
            <person name="Grigoriev I.V."/>
            <person name="Roux C."/>
            <person name="Martin F.M."/>
            <person name="Corradi N."/>
        </authorList>
    </citation>
    <scope>NUCLEOTIDE SEQUENCE [LARGE SCALE GENOMIC DNA]</scope>
    <source>
        <strain evidence="2 3">A1</strain>
    </source>
</reference>
<dbReference type="Gene3D" id="3.20.20.140">
    <property type="entry name" value="Metal-dependent hydrolases"/>
    <property type="match status" value="1"/>
</dbReference>
<name>A0A2N0QGB0_9GLOM</name>
<reference evidence="2 3" key="2">
    <citation type="submission" date="2017-10" db="EMBL/GenBank/DDBJ databases">
        <title>Genome analyses suggest a sexual origin of heterokaryosis in a supposedly ancient asexual fungus.</title>
        <authorList>
            <person name="Corradi N."/>
            <person name="Sedzielewska K."/>
            <person name="Noel J."/>
            <person name="Charron P."/>
            <person name="Farinelli L."/>
            <person name="Marton T."/>
            <person name="Kruger M."/>
            <person name="Pelin A."/>
            <person name="Brachmann A."/>
            <person name="Corradi N."/>
        </authorList>
    </citation>
    <scope>NUCLEOTIDE SEQUENCE [LARGE SCALE GENOMIC DNA]</scope>
    <source>
        <strain evidence="2 3">A1</strain>
    </source>
</reference>
<dbReference type="InterPro" id="IPR012340">
    <property type="entry name" value="NA-bd_OB-fold"/>
</dbReference>
<protein>
    <recommendedName>
        <fullName evidence="1">Polymerase/histidinol phosphatase N-terminal domain-containing protein</fullName>
    </recommendedName>
</protein>
<dbReference type="InterPro" id="IPR004013">
    <property type="entry name" value="PHP_dom"/>
</dbReference>
<sequence length="111" mass="12563">MTDYTDSMLVKMFSRNDEDAEMMKLLKKGMWVKVRGAVQNDTFVRDLVIMAQGIHEIHKESRKDTAPENEKRVELHLHTPMSTMDAVTSIDSLVAQAAKWGHPAIAITDHA</sequence>
<dbReference type="SUPFAM" id="SSF89550">
    <property type="entry name" value="PHP domain-like"/>
    <property type="match status" value="1"/>
</dbReference>
<feature type="domain" description="Polymerase/histidinol phosphatase N-terminal" evidence="1">
    <location>
        <begin position="73"/>
        <end position="111"/>
    </location>
</feature>
<comment type="caution">
    <text evidence="2">The sequence shown here is derived from an EMBL/GenBank/DDBJ whole genome shotgun (WGS) entry which is preliminary data.</text>
</comment>
<dbReference type="SUPFAM" id="SSF50249">
    <property type="entry name" value="Nucleic acid-binding proteins"/>
    <property type="match status" value="1"/>
</dbReference>
<accession>A0A2N0QGB0</accession>
<dbReference type="InterPro" id="IPR003141">
    <property type="entry name" value="Pol/His_phosphatase_N"/>
</dbReference>
<dbReference type="Gene3D" id="2.40.50.140">
    <property type="entry name" value="Nucleic acid-binding proteins"/>
    <property type="match status" value="1"/>
</dbReference>
<dbReference type="CDD" id="cd04484">
    <property type="entry name" value="polC_OBF"/>
    <property type="match status" value="1"/>
</dbReference>
<feature type="non-terminal residue" evidence="2">
    <location>
        <position position="111"/>
    </location>
</feature>
<dbReference type="GO" id="GO:0006260">
    <property type="term" value="P:DNA replication"/>
    <property type="evidence" value="ECO:0007669"/>
    <property type="project" value="InterPro"/>
</dbReference>
<dbReference type="Pfam" id="PF02811">
    <property type="entry name" value="PHP"/>
    <property type="match status" value="1"/>
</dbReference>
<dbReference type="Proteomes" id="UP000232688">
    <property type="component" value="Unassembled WGS sequence"/>
</dbReference>
<organism evidence="2 3">
    <name type="scientific">Rhizophagus irregularis</name>
    <dbReference type="NCBI Taxonomy" id="588596"/>
    <lineage>
        <taxon>Eukaryota</taxon>
        <taxon>Fungi</taxon>
        <taxon>Fungi incertae sedis</taxon>
        <taxon>Mucoromycota</taxon>
        <taxon>Glomeromycotina</taxon>
        <taxon>Glomeromycetes</taxon>
        <taxon>Glomerales</taxon>
        <taxon>Glomeraceae</taxon>
        <taxon>Rhizophagus</taxon>
    </lineage>
</organism>
<dbReference type="PANTHER" id="PTHR32294">
    <property type="entry name" value="DNA POLYMERASE III SUBUNIT ALPHA"/>
    <property type="match status" value="1"/>
</dbReference>
<evidence type="ECO:0000313" key="2">
    <source>
        <dbReference type="EMBL" id="PKC50106.1"/>
    </source>
</evidence>
<evidence type="ECO:0000259" key="1">
    <source>
        <dbReference type="SMART" id="SM00481"/>
    </source>
</evidence>
<gene>
    <name evidence="2" type="ORF">RhiirA1_487391</name>
</gene>
<dbReference type="EMBL" id="LLXH01011024">
    <property type="protein sequence ID" value="PKC50106.1"/>
    <property type="molecule type" value="Genomic_DNA"/>
</dbReference>